<name>A0A8B9X0V5_BOSMU</name>
<dbReference type="AlphaFoldDB" id="A0A8B9X0V5"/>
<protein>
    <submittedName>
        <fullName evidence="1">Uncharacterized protein</fullName>
    </submittedName>
</protein>
<evidence type="ECO:0000313" key="1">
    <source>
        <dbReference type="Ensembl" id="ENSBGRP00000014787.1"/>
    </source>
</evidence>
<proteinExistence type="predicted"/>
<reference evidence="1" key="3">
    <citation type="submission" date="2025-09" db="UniProtKB">
        <authorList>
            <consortium name="Ensembl"/>
        </authorList>
    </citation>
    <scope>IDENTIFICATION</scope>
</reference>
<reference evidence="1" key="2">
    <citation type="submission" date="2025-08" db="UniProtKB">
        <authorList>
            <consortium name="Ensembl"/>
        </authorList>
    </citation>
    <scope>IDENTIFICATION</scope>
</reference>
<accession>A0A8B9X0V5</accession>
<dbReference type="Proteomes" id="UP000694520">
    <property type="component" value="Chromosome 10"/>
</dbReference>
<keyword evidence="2" id="KW-1185">Reference proteome</keyword>
<sequence length="364" mass="39829">MASLGLQLARTDGRRHPELILRRFPGLIVLDSGCPGRSLPGTPCGRGCSHLRINSRRVFGVSTCVCTISPSGCSAAAQARPTLCNPMDCSTPGLPVRHQLPGLAQTQVHRVSDAIQPSHPQSPLLPPSVFPSIRVFSNESVLRIRWPKYWSFSFSINPCSEYSGLISFRMDWLDLLAVQGTLKCLLQTTARPTSGRASECQPFFQFVIETIFFACFTCKIIRYRMSDTACKISSIYESLYSCLKIDRKISVSVAHIPHTVTASDTIGSAPGLGGSRLCVCAGVSSTQGPATKRWSHFHPLPCRPRQLSSRWWDCGPPRIHTHSRVRFAVAWTSRMSFARGALCSCWSSSSLTPGSLPLPGGRPP</sequence>
<evidence type="ECO:0000313" key="2">
    <source>
        <dbReference type="Proteomes" id="UP000694520"/>
    </source>
</evidence>
<organism evidence="1 2">
    <name type="scientific">Bos mutus grunniens</name>
    <name type="common">Wild yak</name>
    <name type="synonym">Bos grunniens</name>
    <dbReference type="NCBI Taxonomy" id="30521"/>
    <lineage>
        <taxon>Eukaryota</taxon>
        <taxon>Metazoa</taxon>
        <taxon>Chordata</taxon>
        <taxon>Craniata</taxon>
        <taxon>Vertebrata</taxon>
        <taxon>Euteleostomi</taxon>
        <taxon>Mammalia</taxon>
        <taxon>Eutheria</taxon>
        <taxon>Laurasiatheria</taxon>
        <taxon>Artiodactyla</taxon>
        <taxon>Ruminantia</taxon>
        <taxon>Pecora</taxon>
        <taxon>Bovidae</taxon>
        <taxon>Bovinae</taxon>
        <taxon>Bos</taxon>
    </lineage>
</organism>
<dbReference type="Ensembl" id="ENSBGRT00000017033.1">
    <property type="protein sequence ID" value="ENSBGRP00000014787.1"/>
    <property type="gene ID" value="ENSBGRG00000009297.1"/>
</dbReference>
<dbReference type="GeneTree" id="ENSGT01150000287023"/>
<reference evidence="1" key="1">
    <citation type="submission" date="2019-05" db="EMBL/GenBank/DDBJ databases">
        <authorList>
            <person name="Zhang S."/>
            <person name="Liu J."/>
        </authorList>
    </citation>
    <scope>NUCLEOTIDE SEQUENCE [LARGE SCALE GENOMIC DNA]</scope>
</reference>